<dbReference type="PANTHER" id="PTHR31528:SF1">
    <property type="entry name" value="4-AMINO-5-HYDROXYMETHYL-2-METHYLPYRIMIDINE PHOSPHATE SYNTHASE THI11-RELATED"/>
    <property type="match status" value="1"/>
</dbReference>
<evidence type="ECO:0000313" key="1">
    <source>
        <dbReference type="EMBL" id="OLP90564.1"/>
    </source>
</evidence>
<organism evidence="1 2">
    <name type="scientific">Symbiodinium microadriaticum</name>
    <name type="common">Dinoflagellate</name>
    <name type="synonym">Zooxanthella microadriatica</name>
    <dbReference type="NCBI Taxonomy" id="2951"/>
    <lineage>
        <taxon>Eukaryota</taxon>
        <taxon>Sar</taxon>
        <taxon>Alveolata</taxon>
        <taxon>Dinophyceae</taxon>
        <taxon>Suessiales</taxon>
        <taxon>Symbiodiniaceae</taxon>
        <taxon>Symbiodinium</taxon>
    </lineage>
</organism>
<evidence type="ECO:0008006" key="3">
    <source>
        <dbReference type="Google" id="ProtNLM"/>
    </source>
</evidence>
<dbReference type="GO" id="GO:0009228">
    <property type="term" value="P:thiamine biosynthetic process"/>
    <property type="evidence" value="ECO:0007669"/>
    <property type="project" value="InterPro"/>
</dbReference>
<gene>
    <name evidence="1" type="ORF">AK812_SmicGene27831</name>
</gene>
<sequence length="283" mass="30462">MFVDAQGTVILRGRTRPTQYPKNFGDVLSWVCSKMSRALCQIAVQLDYYMSAQFAGIALACRRGIYEKAGLKVKLLPSCHPGDEAAKVCEGFSKDASKLHVGSMEQNTLIPAAGGTAGDHNIKAVAAMFGRSPLCLAAMPDVGLRSRLHENPHGHGLRIAAHSDTIDLLKRILPGADVLDVPRTQKLSELRAGGVDAAQAYDVTETLRLGHELGSPPEVIPLQGIAFPSVTLGYSQVLFVPSDALAMHRERSLVRELTSAGLPQLARYRSLQLATNPATNWDA</sequence>
<dbReference type="OrthoDB" id="1448at2759"/>
<dbReference type="Gene3D" id="3.40.190.10">
    <property type="entry name" value="Periplasmic binding protein-like II"/>
    <property type="match status" value="2"/>
</dbReference>
<dbReference type="AlphaFoldDB" id="A0A1Q9D604"/>
<dbReference type="PANTHER" id="PTHR31528">
    <property type="entry name" value="4-AMINO-5-HYDROXYMETHYL-2-METHYLPYRIMIDINE PHOSPHATE SYNTHASE THI11-RELATED"/>
    <property type="match status" value="1"/>
</dbReference>
<accession>A0A1Q9D604</accession>
<dbReference type="EMBL" id="LSRX01000704">
    <property type="protein sequence ID" value="OLP90564.1"/>
    <property type="molecule type" value="Genomic_DNA"/>
</dbReference>
<keyword evidence="2" id="KW-1185">Reference proteome</keyword>
<comment type="caution">
    <text evidence="1">The sequence shown here is derived from an EMBL/GenBank/DDBJ whole genome shotgun (WGS) entry which is preliminary data.</text>
</comment>
<dbReference type="Proteomes" id="UP000186817">
    <property type="component" value="Unassembled WGS sequence"/>
</dbReference>
<dbReference type="InterPro" id="IPR027939">
    <property type="entry name" value="NMT1/THI5"/>
</dbReference>
<name>A0A1Q9D604_SYMMI</name>
<protein>
    <recommendedName>
        <fullName evidence="3">Solute-binding protein family 3/N-terminal domain-containing protein</fullName>
    </recommendedName>
</protein>
<dbReference type="OMA" id="GSMEQNT"/>
<reference evidence="1 2" key="1">
    <citation type="submission" date="2016-02" db="EMBL/GenBank/DDBJ databases">
        <title>Genome analysis of coral dinoflagellate symbionts highlights evolutionary adaptations to a symbiotic lifestyle.</title>
        <authorList>
            <person name="Aranda M."/>
            <person name="Li Y."/>
            <person name="Liew Y.J."/>
            <person name="Baumgarten S."/>
            <person name="Simakov O."/>
            <person name="Wilson M."/>
            <person name="Piel J."/>
            <person name="Ashoor H."/>
            <person name="Bougouffa S."/>
            <person name="Bajic V.B."/>
            <person name="Ryu T."/>
            <person name="Ravasi T."/>
            <person name="Bayer T."/>
            <person name="Micklem G."/>
            <person name="Kim H."/>
            <person name="Bhak J."/>
            <person name="Lajeunesse T.C."/>
            <person name="Voolstra C.R."/>
        </authorList>
    </citation>
    <scope>NUCLEOTIDE SEQUENCE [LARGE SCALE GENOMIC DNA]</scope>
    <source>
        <strain evidence="1 2">CCMP2467</strain>
    </source>
</reference>
<proteinExistence type="predicted"/>
<evidence type="ECO:0000313" key="2">
    <source>
        <dbReference type="Proteomes" id="UP000186817"/>
    </source>
</evidence>